<comment type="cofactor">
    <cofactor evidence="1">
        <name>FMN</name>
        <dbReference type="ChEBI" id="CHEBI:58210"/>
    </cofactor>
</comment>
<proteinExistence type="inferred from homology"/>
<keyword evidence="8" id="KW-0408">Iron</keyword>
<dbReference type="AlphaFoldDB" id="A0A9D2D0R7"/>
<dbReference type="PRINTS" id="PR00368">
    <property type="entry name" value="FADPNR"/>
</dbReference>
<sequence>LNAEAAKAIKQAVDIPVVVVGGINDPKQADEMIASGICDFVALARQLTADPYFPKKAQDDQEEDINPCLRCFKCFPGPLEGVDITQMHQIYGCSVNPEEFCYDFDLLESKPGKPKKVLVVGGGIAGMTAAITAHDRGHQVTLADKRSELGGVLFFTDMDYYKKDLNRFKHVLENRIRKRNISVRLNYKVTPREIREGGYDHIILALGASPVTPPIKGIQSAHQALDFYRGVKPEGKNILMIGGGLVGCETSLDMARQGYHVEVIEMGDKVAPDSYPMHRIGLLNEMENLVSWRCSLKCLEIKGTSILCENEQHQTVELEADSIFYALGMKANEAAVKELSAASDVPVSIVGDCKKAAKVYEAGRQGWEAAMRL</sequence>
<evidence type="ECO:0000313" key="12">
    <source>
        <dbReference type="EMBL" id="HIZ06423.1"/>
    </source>
</evidence>
<dbReference type="InterPro" id="IPR013785">
    <property type="entry name" value="Aldolase_TIM"/>
</dbReference>
<dbReference type="SUPFAM" id="SSF51905">
    <property type="entry name" value="FAD/NAD(P)-binding domain"/>
    <property type="match status" value="1"/>
</dbReference>
<dbReference type="PANTHER" id="PTHR42917:SF2">
    <property type="entry name" value="2,4-DIENOYL-COA REDUCTASE [(2E)-ENOYL-COA-PRODUCING]"/>
    <property type="match status" value="1"/>
</dbReference>
<dbReference type="SUPFAM" id="SSF51971">
    <property type="entry name" value="Nucleotide-binding domain"/>
    <property type="match status" value="1"/>
</dbReference>
<dbReference type="Pfam" id="PF00724">
    <property type="entry name" value="Oxidored_FMN"/>
    <property type="match status" value="1"/>
</dbReference>
<accession>A0A9D2D0R7</accession>
<dbReference type="InterPro" id="IPR001155">
    <property type="entry name" value="OxRdtase_FMN_N"/>
</dbReference>
<evidence type="ECO:0000256" key="5">
    <source>
        <dbReference type="ARBA" id="ARBA00022643"/>
    </source>
</evidence>
<evidence type="ECO:0000313" key="13">
    <source>
        <dbReference type="Proteomes" id="UP000824024"/>
    </source>
</evidence>
<reference evidence="12" key="2">
    <citation type="submission" date="2021-04" db="EMBL/GenBank/DDBJ databases">
        <authorList>
            <person name="Gilroy R."/>
        </authorList>
    </citation>
    <scope>NUCLEOTIDE SEQUENCE</scope>
    <source>
        <strain evidence="12">CHK192-9172</strain>
    </source>
</reference>
<keyword evidence="9" id="KW-0411">Iron-sulfur</keyword>
<dbReference type="PRINTS" id="PR00411">
    <property type="entry name" value="PNDRDTASEI"/>
</dbReference>
<evidence type="ECO:0000259" key="10">
    <source>
        <dbReference type="Pfam" id="PF00724"/>
    </source>
</evidence>
<evidence type="ECO:0000256" key="3">
    <source>
        <dbReference type="ARBA" id="ARBA00011048"/>
    </source>
</evidence>
<reference evidence="12" key="1">
    <citation type="journal article" date="2021" name="PeerJ">
        <title>Extensive microbial diversity within the chicken gut microbiome revealed by metagenomics and culture.</title>
        <authorList>
            <person name="Gilroy R."/>
            <person name="Ravi A."/>
            <person name="Getino M."/>
            <person name="Pursley I."/>
            <person name="Horton D.L."/>
            <person name="Alikhan N.F."/>
            <person name="Baker D."/>
            <person name="Gharbi K."/>
            <person name="Hall N."/>
            <person name="Watson M."/>
            <person name="Adriaenssens E.M."/>
            <person name="Foster-Nyarko E."/>
            <person name="Jarju S."/>
            <person name="Secka A."/>
            <person name="Antonio M."/>
            <person name="Oren A."/>
            <person name="Chaudhuri R.R."/>
            <person name="La Ragione R."/>
            <person name="Hildebrand F."/>
            <person name="Pallen M.J."/>
        </authorList>
    </citation>
    <scope>NUCLEOTIDE SEQUENCE</scope>
    <source>
        <strain evidence="12">CHK192-9172</strain>
    </source>
</reference>
<dbReference type="InterPro" id="IPR036188">
    <property type="entry name" value="FAD/NAD-bd_sf"/>
</dbReference>
<evidence type="ECO:0000256" key="7">
    <source>
        <dbReference type="ARBA" id="ARBA00023002"/>
    </source>
</evidence>
<comment type="cofactor">
    <cofactor evidence="2">
        <name>[4Fe-4S] cluster</name>
        <dbReference type="ChEBI" id="CHEBI:49883"/>
    </cofactor>
</comment>
<evidence type="ECO:0000259" key="11">
    <source>
        <dbReference type="Pfam" id="PF07992"/>
    </source>
</evidence>
<dbReference type="GO" id="GO:0051536">
    <property type="term" value="F:iron-sulfur cluster binding"/>
    <property type="evidence" value="ECO:0007669"/>
    <property type="project" value="UniProtKB-KW"/>
</dbReference>
<dbReference type="PANTHER" id="PTHR42917">
    <property type="entry name" value="2,4-DIENOYL-COA REDUCTASE"/>
    <property type="match status" value="1"/>
</dbReference>
<comment type="similarity">
    <text evidence="3">In the N-terminal section; belongs to the NADH:flavin oxidoreductase/NADH oxidase family.</text>
</comment>
<feature type="domain" description="FAD/NAD(P)-binding" evidence="11">
    <location>
        <begin position="115"/>
        <end position="339"/>
    </location>
</feature>
<evidence type="ECO:0000256" key="4">
    <source>
        <dbReference type="ARBA" id="ARBA00022630"/>
    </source>
</evidence>
<dbReference type="Gene3D" id="3.50.50.60">
    <property type="entry name" value="FAD/NAD(P)-binding domain"/>
    <property type="match status" value="1"/>
</dbReference>
<feature type="domain" description="NADH:flavin oxidoreductase/NADH oxidase N-terminal" evidence="10">
    <location>
        <begin position="5"/>
        <end position="62"/>
    </location>
</feature>
<gene>
    <name evidence="12" type="ORF">IAA08_00635</name>
</gene>
<feature type="non-terminal residue" evidence="12">
    <location>
        <position position="1"/>
    </location>
</feature>
<dbReference type="InterPro" id="IPR051793">
    <property type="entry name" value="NADH:flavin_oxidoreductase"/>
</dbReference>
<dbReference type="Proteomes" id="UP000824024">
    <property type="component" value="Unassembled WGS sequence"/>
</dbReference>
<dbReference type="Gene3D" id="3.40.50.720">
    <property type="entry name" value="NAD(P)-binding Rossmann-like Domain"/>
    <property type="match status" value="1"/>
</dbReference>
<name>A0A9D2D0R7_9FIRM</name>
<evidence type="ECO:0000256" key="2">
    <source>
        <dbReference type="ARBA" id="ARBA00001966"/>
    </source>
</evidence>
<keyword evidence="6" id="KW-0479">Metal-binding</keyword>
<keyword evidence="7" id="KW-0560">Oxidoreductase</keyword>
<protein>
    <submittedName>
        <fullName evidence="12">FAD-dependent oxidoreductase</fullName>
    </submittedName>
</protein>
<organism evidence="12 13">
    <name type="scientific">Candidatus Eubacterium avistercoris</name>
    <dbReference type="NCBI Taxonomy" id="2838567"/>
    <lineage>
        <taxon>Bacteria</taxon>
        <taxon>Bacillati</taxon>
        <taxon>Bacillota</taxon>
        <taxon>Clostridia</taxon>
        <taxon>Eubacteriales</taxon>
        <taxon>Eubacteriaceae</taxon>
        <taxon>Eubacterium</taxon>
    </lineage>
</organism>
<keyword evidence="5" id="KW-0288">FMN</keyword>
<dbReference type="GO" id="GO:0010181">
    <property type="term" value="F:FMN binding"/>
    <property type="evidence" value="ECO:0007669"/>
    <property type="project" value="InterPro"/>
</dbReference>
<comment type="caution">
    <text evidence="12">The sequence shown here is derived from an EMBL/GenBank/DDBJ whole genome shotgun (WGS) entry which is preliminary data.</text>
</comment>
<dbReference type="SUPFAM" id="SSF51395">
    <property type="entry name" value="FMN-linked oxidoreductases"/>
    <property type="match status" value="1"/>
</dbReference>
<evidence type="ECO:0000256" key="9">
    <source>
        <dbReference type="ARBA" id="ARBA00023014"/>
    </source>
</evidence>
<keyword evidence="4" id="KW-0285">Flavoprotein</keyword>
<evidence type="ECO:0000256" key="8">
    <source>
        <dbReference type="ARBA" id="ARBA00023004"/>
    </source>
</evidence>
<dbReference type="GO" id="GO:0046872">
    <property type="term" value="F:metal ion binding"/>
    <property type="evidence" value="ECO:0007669"/>
    <property type="project" value="UniProtKB-KW"/>
</dbReference>
<evidence type="ECO:0000256" key="6">
    <source>
        <dbReference type="ARBA" id="ARBA00022723"/>
    </source>
</evidence>
<dbReference type="EMBL" id="DXCH01000018">
    <property type="protein sequence ID" value="HIZ06423.1"/>
    <property type="molecule type" value="Genomic_DNA"/>
</dbReference>
<dbReference type="GO" id="GO:0016491">
    <property type="term" value="F:oxidoreductase activity"/>
    <property type="evidence" value="ECO:0007669"/>
    <property type="project" value="UniProtKB-KW"/>
</dbReference>
<dbReference type="Pfam" id="PF07992">
    <property type="entry name" value="Pyr_redox_2"/>
    <property type="match status" value="1"/>
</dbReference>
<evidence type="ECO:0000256" key="1">
    <source>
        <dbReference type="ARBA" id="ARBA00001917"/>
    </source>
</evidence>
<dbReference type="Gene3D" id="3.20.20.70">
    <property type="entry name" value="Aldolase class I"/>
    <property type="match status" value="1"/>
</dbReference>
<dbReference type="InterPro" id="IPR023753">
    <property type="entry name" value="FAD/NAD-binding_dom"/>
</dbReference>